<dbReference type="InterPro" id="IPR014312">
    <property type="entry name" value="Succ_DH_anchor"/>
</dbReference>
<evidence type="ECO:0000256" key="13">
    <source>
        <dbReference type="ARBA" id="ARBA00022989"/>
    </source>
</evidence>
<keyword evidence="7 16" id="KW-0997">Cell inner membrane</keyword>
<feature type="binding site" description="axial binding residue" evidence="18">
    <location>
        <position position="71"/>
    </location>
    <ligand>
        <name>heme</name>
        <dbReference type="ChEBI" id="CHEBI:30413"/>
        <note>ligand shared with second transmembrane subunit</note>
    </ligand>
    <ligandPart>
        <name>Fe</name>
        <dbReference type="ChEBI" id="CHEBI:18248"/>
    </ligandPart>
</feature>
<evidence type="ECO:0000256" key="2">
    <source>
        <dbReference type="ARBA" id="ARBA00004429"/>
    </source>
</evidence>
<evidence type="ECO:0000256" key="14">
    <source>
        <dbReference type="ARBA" id="ARBA00023004"/>
    </source>
</evidence>
<keyword evidence="14 18" id="KW-0408">Iron</keyword>
<reference evidence="20 21" key="1">
    <citation type="submission" date="2006-03" db="EMBL/GenBank/DDBJ databases">
        <authorList>
            <person name="Pinhassi J."/>
            <person name="Pedros-Alio C."/>
            <person name="Ferriera S."/>
            <person name="Johnson J."/>
            <person name="Kravitz S."/>
            <person name="Halpern A."/>
            <person name="Remington K."/>
            <person name="Beeson K."/>
            <person name="Tran B."/>
            <person name="Rogers Y.-H."/>
            <person name="Friedman R."/>
            <person name="Venter J.C."/>
        </authorList>
    </citation>
    <scope>NUCLEOTIDE SEQUENCE [LARGE SCALE GENOMIC DNA]</scope>
    <source>
        <strain evidence="20 21">RED65</strain>
    </source>
</reference>
<organism evidence="20 21">
    <name type="scientific">Bermanella marisrubri</name>
    <dbReference type="NCBI Taxonomy" id="207949"/>
    <lineage>
        <taxon>Bacteria</taxon>
        <taxon>Pseudomonadati</taxon>
        <taxon>Pseudomonadota</taxon>
        <taxon>Gammaproteobacteria</taxon>
        <taxon>Oceanospirillales</taxon>
        <taxon>Oceanospirillaceae</taxon>
        <taxon>Bermanella</taxon>
    </lineage>
</organism>
<comment type="subcellular location">
    <subcellularLocation>
        <location evidence="2 16">Cell inner membrane</location>
        <topology evidence="2 16">Multi-pass membrane protein</topology>
    </subcellularLocation>
</comment>
<feature type="transmembrane region" description="Helical" evidence="19">
    <location>
        <begin position="91"/>
        <end position="113"/>
    </location>
</feature>
<accession>Q1N6I3</accession>
<keyword evidence="12 16" id="KW-0249">Electron transport</keyword>
<evidence type="ECO:0000256" key="18">
    <source>
        <dbReference type="PIRSR" id="PIRSR000169-2"/>
    </source>
</evidence>
<evidence type="ECO:0000256" key="16">
    <source>
        <dbReference type="PIRNR" id="PIRNR000169"/>
    </source>
</evidence>
<dbReference type="CDD" id="cd03494">
    <property type="entry name" value="SQR_TypeC_SdhD"/>
    <property type="match status" value="1"/>
</dbReference>
<feature type="transmembrane region" description="Helical" evidence="19">
    <location>
        <begin position="59"/>
        <end position="79"/>
    </location>
</feature>
<evidence type="ECO:0000256" key="4">
    <source>
        <dbReference type="ARBA" id="ARBA00019425"/>
    </source>
</evidence>
<evidence type="ECO:0000256" key="7">
    <source>
        <dbReference type="ARBA" id="ARBA00022519"/>
    </source>
</evidence>
<comment type="caution">
    <text evidence="20">The sequence shown here is derived from an EMBL/GenBank/DDBJ whole genome shotgun (WGS) entry which is preliminary data.</text>
</comment>
<dbReference type="AlphaFoldDB" id="Q1N6I3"/>
<dbReference type="STRING" id="207949.RED65_09464"/>
<keyword evidence="21" id="KW-1185">Reference proteome</keyword>
<dbReference type="PANTHER" id="PTHR38689">
    <property type="entry name" value="SUCCINATE DEHYDROGENASE HYDROPHOBIC MEMBRANE ANCHOR SUBUNIT"/>
    <property type="match status" value="1"/>
</dbReference>
<keyword evidence="5 16" id="KW-0813">Transport</keyword>
<keyword evidence="11 18" id="KW-0479">Metal-binding</keyword>
<gene>
    <name evidence="20" type="ORF">RED65_09464</name>
</gene>
<evidence type="ECO:0000256" key="5">
    <source>
        <dbReference type="ARBA" id="ARBA00022448"/>
    </source>
</evidence>
<evidence type="ECO:0000256" key="6">
    <source>
        <dbReference type="ARBA" id="ARBA00022475"/>
    </source>
</evidence>
<evidence type="ECO:0000256" key="10">
    <source>
        <dbReference type="ARBA" id="ARBA00022692"/>
    </source>
</evidence>
<dbReference type="OrthoDB" id="5612767at2"/>
<evidence type="ECO:0000256" key="15">
    <source>
        <dbReference type="ARBA" id="ARBA00023136"/>
    </source>
</evidence>
<dbReference type="GO" id="GO:0046872">
    <property type="term" value="F:metal ion binding"/>
    <property type="evidence" value="ECO:0007669"/>
    <property type="project" value="UniProtKB-KW"/>
</dbReference>
<dbReference type="EMBL" id="AAQH01000001">
    <property type="protein sequence ID" value="EAT13609.1"/>
    <property type="molecule type" value="Genomic_DNA"/>
</dbReference>
<comment type="function">
    <text evidence="1 16">Membrane-anchoring subunit of succinate dehydrogenase (SDH).</text>
</comment>
<name>Q1N6I3_9GAMM</name>
<keyword evidence="13 19" id="KW-1133">Transmembrane helix</keyword>
<comment type="cofactor">
    <cofactor evidence="18">
        <name>heme</name>
        <dbReference type="ChEBI" id="CHEBI:30413"/>
    </cofactor>
    <text evidence="18">The heme is bound between the two transmembrane subunits.</text>
</comment>
<dbReference type="GO" id="GO:0006099">
    <property type="term" value="P:tricarboxylic acid cycle"/>
    <property type="evidence" value="ECO:0007669"/>
    <property type="project" value="UniProtKB-UniRule"/>
</dbReference>
<keyword evidence="6 16" id="KW-1003">Cell membrane</keyword>
<dbReference type="UniPathway" id="UPA00223"/>
<protein>
    <recommendedName>
        <fullName evidence="4 16">Succinate dehydrogenase hydrophobic membrane anchor subunit</fullName>
    </recommendedName>
</protein>
<feature type="transmembrane region" description="Helical" evidence="19">
    <location>
        <begin position="21"/>
        <end position="39"/>
    </location>
</feature>
<evidence type="ECO:0000256" key="1">
    <source>
        <dbReference type="ARBA" id="ARBA00004050"/>
    </source>
</evidence>
<dbReference type="InterPro" id="IPR034804">
    <property type="entry name" value="SQR/QFR_C/D"/>
</dbReference>
<dbReference type="Gene3D" id="1.20.1300.10">
    <property type="entry name" value="Fumarate reductase/succinate dehydrogenase, transmembrane subunit"/>
    <property type="match status" value="1"/>
</dbReference>
<evidence type="ECO:0000256" key="12">
    <source>
        <dbReference type="ARBA" id="ARBA00022982"/>
    </source>
</evidence>
<evidence type="ECO:0000256" key="11">
    <source>
        <dbReference type="ARBA" id="ARBA00022723"/>
    </source>
</evidence>
<dbReference type="RefSeq" id="WP_007017030.1">
    <property type="nucleotide sequence ID" value="NZ_CH724113.1"/>
</dbReference>
<evidence type="ECO:0000256" key="8">
    <source>
        <dbReference type="ARBA" id="ARBA00022532"/>
    </source>
</evidence>
<keyword evidence="10 19" id="KW-0812">Transmembrane</keyword>
<dbReference type="GO" id="GO:0020037">
    <property type="term" value="F:heme binding"/>
    <property type="evidence" value="ECO:0007669"/>
    <property type="project" value="InterPro"/>
</dbReference>
<evidence type="ECO:0000256" key="9">
    <source>
        <dbReference type="ARBA" id="ARBA00022617"/>
    </source>
</evidence>
<dbReference type="GO" id="GO:0009055">
    <property type="term" value="F:electron transfer activity"/>
    <property type="evidence" value="ECO:0007669"/>
    <property type="project" value="TreeGrafter"/>
</dbReference>
<dbReference type="Pfam" id="PF01127">
    <property type="entry name" value="Sdh_cyt"/>
    <property type="match status" value="1"/>
</dbReference>
<dbReference type="PANTHER" id="PTHR38689:SF1">
    <property type="entry name" value="SUCCINATE DEHYDROGENASE HYDROPHOBIC MEMBRANE ANCHOR SUBUNIT"/>
    <property type="match status" value="1"/>
</dbReference>
<keyword evidence="8 16" id="KW-0816">Tricarboxylic acid cycle</keyword>
<evidence type="ECO:0000313" key="21">
    <source>
        <dbReference type="Proteomes" id="UP000004263"/>
    </source>
</evidence>
<dbReference type="SUPFAM" id="SSF81343">
    <property type="entry name" value="Fumarate reductase respiratory complex transmembrane subunits"/>
    <property type="match status" value="1"/>
</dbReference>
<evidence type="ECO:0000256" key="3">
    <source>
        <dbReference type="ARBA" id="ARBA00005163"/>
    </source>
</evidence>
<evidence type="ECO:0000313" key="20">
    <source>
        <dbReference type="EMBL" id="EAT13609.1"/>
    </source>
</evidence>
<sequence length="115" mass="13020">MGVSVTNFSRSGLSDWLIQRVSAVILALYTVFIVGFLLANPDLDYAQWKEFFSSNAVRIFSLLALISTVAHAWIGMWTVATDYFKPVSIRFVFQVACFLALFVYLVWGIEIIWGV</sequence>
<dbReference type="GO" id="GO:0017004">
    <property type="term" value="P:cytochrome complex assembly"/>
    <property type="evidence" value="ECO:0007669"/>
    <property type="project" value="TreeGrafter"/>
</dbReference>
<dbReference type="PIRSF" id="PIRSF000169">
    <property type="entry name" value="SDH_D"/>
    <property type="match status" value="1"/>
</dbReference>
<dbReference type="GO" id="GO:0005886">
    <property type="term" value="C:plasma membrane"/>
    <property type="evidence" value="ECO:0007669"/>
    <property type="project" value="UniProtKB-SubCell"/>
</dbReference>
<dbReference type="HOGENOM" id="CLU_151315_2_0_6"/>
<dbReference type="Proteomes" id="UP000004263">
    <property type="component" value="Unassembled WGS sequence"/>
</dbReference>
<proteinExistence type="predicted"/>
<keyword evidence="15 16" id="KW-0472">Membrane</keyword>
<feature type="binding site" evidence="17">
    <location>
        <position position="83"/>
    </location>
    <ligand>
        <name>a ubiquinone</name>
        <dbReference type="ChEBI" id="CHEBI:16389"/>
    </ligand>
</feature>
<comment type="pathway">
    <text evidence="3 16">Carbohydrate metabolism; tricarboxylic acid cycle.</text>
</comment>
<evidence type="ECO:0000256" key="19">
    <source>
        <dbReference type="SAM" id="Phobius"/>
    </source>
</evidence>
<dbReference type="NCBIfam" id="TIGR02968">
    <property type="entry name" value="succ_dehyd_anc"/>
    <property type="match status" value="1"/>
</dbReference>
<evidence type="ECO:0000256" key="17">
    <source>
        <dbReference type="PIRSR" id="PIRSR000169-1"/>
    </source>
</evidence>
<keyword evidence="9 18" id="KW-0349">Heme</keyword>
<dbReference type="InterPro" id="IPR000701">
    <property type="entry name" value="SuccDH_FuR_B_TM-su"/>
</dbReference>